<sequence length="259" mass="29951">MTRKRIKRIAFILFLVLLFLFAAFYVFHSLGATNAKSLEKGRQYYEETGHIIWDIKTDEKVVALTFDDGPHPKYTEQILDLLEQYEAKGTFFIVGQHAEKSPEVVLRMSEDGHEIANHTYTHPNTKSVSHILEEIDQTSDVIFSITGEKPYLFRPVEGYYTEPIVNEVVKKGYKIVMWSWHQDTEDWKEPGVNKIVTTVLNGLKNGDVILFHDGGGNREQTVKAMEKILPELKKEGYKFITVSQMIHLQNEEKHHVVEE</sequence>
<dbReference type="CDD" id="cd10917">
    <property type="entry name" value="CE4_NodB_like_6s_7s"/>
    <property type="match status" value="1"/>
</dbReference>
<comment type="caution">
    <text evidence="2">The sequence shown here is derived from an EMBL/GenBank/DDBJ whole genome shotgun (WGS) entry which is preliminary data.</text>
</comment>
<dbReference type="InterPro" id="IPR002509">
    <property type="entry name" value="NODB_dom"/>
</dbReference>
<evidence type="ECO:0000313" key="3">
    <source>
        <dbReference type="Proteomes" id="UP000600565"/>
    </source>
</evidence>
<proteinExistence type="predicted"/>
<dbReference type="Pfam" id="PF01522">
    <property type="entry name" value="Polysacc_deac_1"/>
    <property type="match status" value="1"/>
</dbReference>
<reference evidence="2 3" key="1">
    <citation type="submission" date="2020-08" db="EMBL/GenBank/DDBJ databases">
        <title>A Genomic Blueprint of the Chicken Gut Microbiome.</title>
        <authorList>
            <person name="Gilroy R."/>
            <person name="Ravi A."/>
            <person name="Getino M."/>
            <person name="Pursley I."/>
            <person name="Horton D.L."/>
            <person name="Alikhan N.-F."/>
            <person name="Baker D."/>
            <person name="Gharbi K."/>
            <person name="Hall N."/>
            <person name="Watson M."/>
            <person name="Adriaenssens E.M."/>
            <person name="Foster-Nyarko E."/>
            <person name="Jarju S."/>
            <person name="Secka A."/>
            <person name="Antonio M."/>
            <person name="Oren A."/>
            <person name="Chaudhuri R."/>
            <person name="La Ragione R.M."/>
            <person name="Hildebrand F."/>
            <person name="Pallen M.J."/>
        </authorList>
    </citation>
    <scope>NUCLEOTIDE SEQUENCE [LARGE SCALE GENOMIC DNA]</scope>
    <source>
        <strain evidence="2 3">Sa1YVA6</strain>
    </source>
</reference>
<dbReference type="Proteomes" id="UP000600565">
    <property type="component" value="Unassembled WGS sequence"/>
</dbReference>
<accession>A0ABR8XNE3</accession>
<dbReference type="Gene3D" id="3.20.20.370">
    <property type="entry name" value="Glycoside hydrolase/deacetylase"/>
    <property type="match status" value="1"/>
</dbReference>
<keyword evidence="3" id="KW-1185">Reference proteome</keyword>
<dbReference type="SUPFAM" id="SSF88713">
    <property type="entry name" value="Glycoside hydrolase/deacetylase"/>
    <property type="match status" value="1"/>
</dbReference>
<dbReference type="RefSeq" id="WP_191704006.1">
    <property type="nucleotide sequence ID" value="NZ_JACSPW010000008.1"/>
</dbReference>
<name>A0ABR8XNE3_9BACL</name>
<protein>
    <submittedName>
        <fullName evidence="2">Polysaccharide deacetylase family protein</fullName>
    </submittedName>
</protein>
<gene>
    <name evidence="2" type="ORF">H9632_10270</name>
</gene>
<evidence type="ECO:0000259" key="1">
    <source>
        <dbReference type="PROSITE" id="PS51677"/>
    </source>
</evidence>
<dbReference type="InterPro" id="IPR011330">
    <property type="entry name" value="Glyco_hydro/deAcase_b/a-brl"/>
</dbReference>
<feature type="domain" description="NodB homology" evidence="1">
    <location>
        <begin position="60"/>
        <end position="240"/>
    </location>
</feature>
<dbReference type="EMBL" id="JACSPW010000008">
    <property type="protein sequence ID" value="MBD8033455.1"/>
    <property type="molecule type" value="Genomic_DNA"/>
</dbReference>
<dbReference type="PANTHER" id="PTHR10587">
    <property type="entry name" value="GLYCOSYL TRANSFERASE-RELATED"/>
    <property type="match status" value="1"/>
</dbReference>
<dbReference type="PROSITE" id="PS51677">
    <property type="entry name" value="NODB"/>
    <property type="match status" value="1"/>
</dbReference>
<dbReference type="InterPro" id="IPR050248">
    <property type="entry name" value="Polysacc_deacetylase_ArnD"/>
</dbReference>
<organism evidence="2 3">
    <name type="scientific">Solibacillus merdavium</name>
    <dbReference type="NCBI Taxonomy" id="2762218"/>
    <lineage>
        <taxon>Bacteria</taxon>
        <taxon>Bacillati</taxon>
        <taxon>Bacillota</taxon>
        <taxon>Bacilli</taxon>
        <taxon>Bacillales</taxon>
        <taxon>Caryophanaceae</taxon>
        <taxon>Solibacillus</taxon>
    </lineage>
</organism>
<evidence type="ECO:0000313" key="2">
    <source>
        <dbReference type="EMBL" id="MBD8033455.1"/>
    </source>
</evidence>